<keyword evidence="14" id="KW-1133">Transmembrane helix</keyword>
<accession>A0A087SL46</accession>
<dbReference type="SUPFAM" id="SSF49879">
    <property type="entry name" value="SMAD/FHA domain"/>
    <property type="match status" value="1"/>
</dbReference>
<dbReference type="Proteomes" id="UP000279271">
    <property type="component" value="Unassembled WGS sequence"/>
</dbReference>
<dbReference type="GO" id="GO:0009688">
    <property type="term" value="P:abscisic acid biosynthetic process"/>
    <property type="evidence" value="ECO:0007669"/>
    <property type="project" value="UniProtKB-UniPathway"/>
</dbReference>
<dbReference type="PRINTS" id="PR00420">
    <property type="entry name" value="RNGMNOXGNASE"/>
</dbReference>
<dbReference type="Gene3D" id="2.60.200.20">
    <property type="match status" value="1"/>
</dbReference>
<evidence type="ECO:0000256" key="14">
    <source>
        <dbReference type="SAM" id="Phobius"/>
    </source>
</evidence>
<dbReference type="Gene3D" id="3.50.50.60">
    <property type="entry name" value="FAD/NAD(P)-binding domain"/>
    <property type="match status" value="1"/>
</dbReference>
<evidence type="ECO:0000259" key="15">
    <source>
        <dbReference type="PROSITE" id="PS50006"/>
    </source>
</evidence>
<keyword evidence="8" id="KW-0285">Flavoprotein</keyword>
<comment type="subcellular location">
    <subcellularLocation>
        <location evidence="2">Plastid</location>
        <location evidence="2">Chloroplast</location>
    </subcellularLocation>
</comment>
<evidence type="ECO:0000256" key="7">
    <source>
        <dbReference type="ARBA" id="ARBA00022528"/>
    </source>
</evidence>
<evidence type="ECO:0000313" key="19">
    <source>
        <dbReference type="Proteomes" id="UP000279271"/>
    </source>
</evidence>
<evidence type="ECO:0000256" key="2">
    <source>
        <dbReference type="ARBA" id="ARBA00004229"/>
    </source>
</evidence>
<evidence type="ECO:0000256" key="13">
    <source>
        <dbReference type="ARBA" id="ARBA00023002"/>
    </source>
</evidence>
<dbReference type="PANTHER" id="PTHR46496">
    <property type="match status" value="1"/>
</dbReference>
<name>A0A087SL46_AUXPR</name>
<reference evidence="17" key="3">
    <citation type="submission" date="2018-10" db="EMBL/GenBank/DDBJ databases">
        <authorList>
            <person name="Hovde B."/>
            <person name="Zhang X."/>
        </authorList>
    </citation>
    <scope>NUCLEOTIDE SEQUENCE [LARGE SCALE GENOMIC DNA]</scope>
    <source>
        <strain evidence="17">UTEX 25</strain>
    </source>
</reference>
<dbReference type="STRING" id="3075.A0A087SL46"/>
<dbReference type="AlphaFoldDB" id="A0A087SL46"/>
<dbReference type="PROSITE" id="PS50006">
    <property type="entry name" value="FHA_DOMAIN"/>
    <property type="match status" value="1"/>
</dbReference>
<dbReference type="PANTHER" id="PTHR46496:SF1">
    <property type="entry name" value="ZEAXANTHIN EPOXIDASE, CHLOROPLASTIC"/>
    <property type="match status" value="1"/>
</dbReference>
<evidence type="ECO:0000256" key="9">
    <source>
        <dbReference type="ARBA" id="ARBA00022640"/>
    </source>
</evidence>
<comment type="pathway">
    <text evidence="4">Plant hormone biosynthesis; abscisate biosynthesis.</text>
</comment>
<protein>
    <recommendedName>
        <fullName evidence="6">Zeaxanthin epoxidase, chloroplastic</fullName>
        <ecNumber evidence="5">1.14.15.21</ecNumber>
    </recommendedName>
</protein>
<comment type="cofactor">
    <cofactor evidence="1">
        <name>FAD</name>
        <dbReference type="ChEBI" id="CHEBI:57692"/>
    </cofactor>
</comment>
<dbReference type="GO" id="GO:0009507">
    <property type="term" value="C:chloroplast"/>
    <property type="evidence" value="ECO:0007669"/>
    <property type="project" value="UniProtKB-SubCell"/>
</dbReference>
<evidence type="ECO:0000256" key="11">
    <source>
        <dbReference type="ARBA" id="ARBA00022865"/>
    </source>
</evidence>
<evidence type="ECO:0000256" key="12">
    <source>
        <dbReference type="ARBA" id="ARBA00022946"/>
    </source>
</evidence>
<dbReference type="GeneID" id="23614059"/>
<reference evidence="17" key="4">
    <citation type="submission" date="2018-11" db="EMBL/GenBank/DDBJ databases">
        <title>Characterization of plant carbon substrate utilization by Auxenochlorella protothecoides.</title>
        <authorList>
            <person name="Vogler B.W."/>
            <person name="Starkenburg S.R."/>
            <person name="Sudasinghe N."/>
            <person name="Schambach J.Y."/>
            <person name="Rollin J.A."/>
            <person name="Pattathil S."/>
            <person name="Barry A.N."/>
        </authorList>
    </citation>
    <scope>NUCLEOTIDE SEQUENCE [LARGE SCALE GENOMIC DNA]</scope>
    <source>
        <strain evidence="17">UTEX 25</strain>
    </source>
</reference>
<dbReference type="EC" id="1.14.15.21" evidence="5"/>
<dbReference type="InterPro" id="IPR008984">
    <property type="entry name" value="SMAD_FHA_dom_sf"/>
</dbReference>
<dbReference type="InterPro" id="IPR036188">
    <property type="entry name" value="FAD/NAD-bd_sf"/>
</dbReference>
<evidence type="ECO:0000313" key="16">
    <source>
        <dbReference type="EMBL" id="KFM26450.1"/>
    </source>
</evidence>
<keyword evidence="14" id="KW-0472">Membrane</keyword>
<dbReference type="RefSeq" id="XP_011399382.1">
    <property type="nucleotide sequence ID" value="XM_011401080.1"/>
</dbReference>
<dbReference type="Pfam" id="PF01494">
    <property type="entry name" value="FAD_binding_3"/>
    <property type="match status" value="2"/>
</dbReference>
<evidence type="ECO:0000256" key="8">
    <source>
        <dbReference type="ARBA" id="ARBA00022630"/>
    </source>
</evidence>
<keyword evidence="11" id="KW-0937">Abscisic acid biosynthesis</keyword>
<proteinExistence type="predicted"/>
<comment type="pathway">
    <text evidence="3">Hormone biosynthesis.</text>
</comment>
<evidence type="ECO:0000256" key="10">
    <source>
        <dbReference type="ARBA" id="ARBA00022827"/>
    </source>
</evidence>
<dbReference type="SUPFAM" id="SSF51905">
    <property type="entry name" value="FAD/NAD(P)-binding domain"/>
    <property type="match status" value="1"/>
</dbReference>
<keyword evidence="10" id="KW-0274">FAD</keyword>
<evidence type="ECO:0000256" key="4">
    <source>
        <dbReference type="ARBA" id="ARBA00005134"/>
    </source>
</evidence>
<sequence length="617" mass="65768">MTPSVAEASATQDPMHVIIAGAGIGGLVLAVGLLKAGFRVTVLERDLTAIRGEGKYRGPIQLQSNALAALEALDEHVGQRILDEGCITGDRINGLCDGITGDWYVKFDTFHPAVGRGLPVTRVISRTRLQEILAERCCELGGPDAISNNANVVDFIDERDAAGHVTAILSDGRRVKGDLLVGADGIWSKVRSKLLGDSKPNYSNYTCYTGIADFTPGDIDTVGYRVFLGNGKYFVSSDVGGGKMQWYAFHKEPAGGSDPPGQRQERLMRIFGSWSDNVTDLIMATREDDILRRDIFDRPPTMTWYKGRVVLLGDSAHAMQPNLGQGGGMAIEDSFQMVQELRSSGSRSVAHILRQYQLRRMLRSSVVHGMAGMAAFMASTYKAYLGEGLGPLSRMTAWRIPHPGRVMGQVVMKASMPAVLGWVLGGNGSSLASAERVPRCMLRDRPSGFEPGQFDTLLRDDAALLRAAKAHWVLAPMAGTGAGAGKGVSCAGNGAGSGAGSGAAGQPWTRLGADGLVMGSGGDAGVRDPAAALRHAWVQSHEGDYLVTDLGSGQGTFLNDRRLVPNVPVRLQPGDLIRLGAAKDSPAFRVKLQHVSMADDVDRSAYGQETDRPLVGV</sequence>
<reference evidence="16 18" key="1">
    <citation type="journal article" date="2014" name="BMC Genomics">
        <title>Oil accumulation mechanisms of the oleaginous microalga Chlorella protothecoides revealed through its genome, transcriptomes, and proteomes.</title>
        <authorList>
            <person name="Gao C."/>
            <person name="Wang Y."/>
            <person name="Shen Y."/>
            <person name="Yan D."/>
            <person name="He X."/>
            <person name="Dai J."/>
            <person name="Wu Q."/>
        </authorList>
    </citation>
    <scope>NUCLEOTIDE SEQUENCE [LARGE SCALE GENOMIC DNA]</scope>
    <source>
        <strain evidence="16 18">0710</strain>
    </source>
</reference>
<keyword evidence="13" id="KW-0560">Oxidoreductase</keyword>
<evidence type="ECO:0000256" key="1">
    <source>
        <dbReference type="ARBA" id="ARBA00001974"/>
    </source>
</evidence>
<keyword evidence="9" id="KW-0934">Plastid</keyword>
<gene>
    <name evidence="17" type="ORF">APUTEX25_001395</name>
    <name evidence="16" type="ORF">F751_2668</name>
</gene>
<dbReference type="Proteomes" id="UP000028924">
    <property type="component" value="Unassembled WGS sequence"/>
</dbReference>
<evidence type="ECO:0000313" key="17">
    <source>
        <dbReference type="EMBL" id="RMZ56548.1"/>
    </source>
</evidence>
<dbReference type="OrthoDB" id="655030at2759"/>
<dbReference type="EMBL" id="QOKY01000142">
    <property type="protein sequence ID" value="RMZ56548.1"/>
    <property type="molecule type" value="Genomic_DNA"/>
</dbReference>
<dbReference type="InterPro" id="IPR002938">
    <property type="entry name" value="FAD-bd"/>
</dbReference>
<evidence type="ECO:0000256" key="5">
    <source>
        <dbReference type="ARBA" id="ARBA00012097"/>
    </source>
</evidence>
<keyword evidence="14" id="KW-0812">Transmembrane</keyword>
<keyword evidence="12" id="KW-0809">Transit peptide</keyword>
<reference evidence="19" key="2">
    <citation type="journal article" date="2018" name="Algal Res.">
        <title>Characterization of plant carbon substrate utilization by Auxenochlorella protothecoides.</title>
        <authorList>
            <person name="Vogler B.W."/>
            <person name="Starkenburg S.R."/>
            <person name="Sudasinghe N."/>
            <person name="Schambach J.Y."/>
            <person name="Rollin J.A."/>
            <person name="Pattathil S."/>
            <person name="Barry A.N."/>
        </authorList>
    </citation>
    <scope>NUCLEOTIDE SEQUENCE [LARGE SCALE GENOMIC DNA]</scope>
    <source>
        <strain evidence="19">UTEX 25</strain>
    </source>
</reference>
<dbReference type="InterPro" id="IPR000253">
    <property type="entry name" value="FHA_dom"/>
</dbReference>
<dbReference type="GO" id="GO:0071949">
    <property type="term" value="F:FAD binding"/>
    <property type="evidence" value="ECO:0007669"/>
    <property type="project" value="InterPro"/>
</dbReference>
<evidence type="ECO:0000256" key="3">
    <source>
        <dbReference type="ARBA" id="ARBA00004972"/>
    </source>
</evidence>
<feature type="transmembrane region" description="Helical" evidence="14">
    <location>
        <begin position="15"/>
        <end position="34"/>
    </location>
</feature>
<dbReference type="KEGG" id="apro:F751_2668"/>
<evidence type="ECO:0000256" key="6">
    <source>
        <dbReference type="ARBA" id="ARBA00015103"/>
    </source>
</evidence>
<evidence type="ECO:0000313" key="18">
    <source>
        <dbReference type="Proteomes" id="UP000028924"/>
    </source>
</evidence>
<feature type="domain" description="FHA" evidence="15">
    <location>
        <begin position="509"/>
        <end position="563"/>
    </location>
</feature>
<dbReference type="Pfam" id="PF00498">
    <property type="entry name" value="FHA"/>
    <property type="match status" value="1"/>
</dbReference>
<keyword evidence="18" id="KW-1185">Reference proteome</keyword>
<dbReference type="UniPathway" id="UPA00090"/>
<keyword evidence="7" id="KW-0150">Chloroplast</keyword>
<organism evidence="16 18">
    <name type="scientific">Auxenochlorella protothecoides</name>
    <name type="common">Green microalga</name>
    <name type="synonym">Chlorella protothecoides</name>
    <dbReference type="NCBI Taxonomy" id="3075"/>
    <lineage>
        <taxon>Eukaryota</taxon>
        <taxon>Viridiplantae</taxon>
        <taxon>Chlorophyta</taxon>
        <taxon>core chlorophytes</taxon>
        <taxon>Trebouxiophyceae</taxon>
        <taxon>Chlorellales</taxon>
        <taxon>Chlorellaceae</taxon>
        <taxon>Auxenochlorella</taxon>
    </lineage>
</organism>
<dbReference type="GO" id="GO:0052662">
    <property type="term" value="F:zeaxanthin epoxidase activity"/>
    <property type="evidence" value="ECO:0007669"/>
    <property type="project" value="UniProtKB-EC"/>
</dbReference>
<dbReference type="eggNOG" id="KOG2614">
    <property type="taxonomic scope" value="Eukaryota"/>
</dbReference>
<feature type="transmembrane region" description="Helical" evidence="14">
    <location>
        <begin position="366"/>
        <end position="385"/>
    </location>
</feature>
<dbReference type="EMBL" id="KL662128">
    <property type="protein sequence ID" value="KFM26450.1"/>
    <property type="molecule type" value="Genomic_DNA"/>
</dbReference>